<sequence length="803" mass="87644">MEEKDRDPAALHVIVVGFHHKKGMQVEYAYPPLSESDDCELPDLWRHLPSLCLPDGAHNHEADTVFFHLPHLTKPDQTVYGVSCYRQIDAEKIANKSADITRNTVQKSVCVLSTLPIYGYIQERLQVTTKVYFKGADFSDVQDLKGLYQDLNSTNWRDKLAHVDHEDKYGVFVSDAVRVFGRNILVLFKLILLEKRVLFYHSPVGPLVRTITSLMALFPDNFPNGLAHAASMRSRGLLGLAPLLPNPAEADYKDVCYAEDALTTGVGSNEADCNVEELKADEAEKCGFAAEDTTEAMQVTDIAKEADPSESSLILGSDKIEEESEPSKIINVTNEDSMHHVELSTDSALSASDDLSERRSSNSSLTSVTSRGSIMSPPEFNGAAAPTTAANITTKMVNLKGKLSGAFSYWTGKEKTPAQEKPSATATPNPSPSEPGDDVPLSPTTGGSLSQDSALTETDSSVNLCQSPPEKFAALVPSDCGLPLEIFTKGNLLHPYLSLQYLDVLSAPTTRAFLVGASNTLFIHKRPLYDVLVQLEEGKIEIPDPDLKRQLSLSMEDLRFAENIVRQVEAVSATLNTNKAPNGTHPAINHPDVFLEGVGWVGGEEWLRYQFKVYLLSLLRSSVCPEGSREYEVFNGNFMTAWKGTHNFRVWVASGPYTSLMELTPGHPHAGHLSMTDMRIRLSHTIQGLDKSRRINQTLATTGTAVVKTKEAVGGALTSARGAISHLWSSFTTTNNSTTTADSPLAESAIEVIETQYIDAQEHSNAMPAAEEAARSINEDKLEEGTNITLAESALSSDMTATQ</sequence>
<dbReference type="InterPro" id="IPR018307">
    <property type="entry name" value="ABL9/DENND6_dom"/>
</dbReference>
<feature type="region of interest" description="Disordered" evidence="2">
    <location>
        <begin position="345"/>
        <end position="381"/>
    </location>
</feature>
<feature type="compositionally biased region" description="Polar residues" evidence="2">
    <location>
        <begin position="442"/>
        <end position="462"/>
    </location>
</feature>
<dbReference type="AlphaFoldDB" id="A0AAW0V6E4"/>
<accession>A0AAW0V6E4</accession>
<dbReference type="PANTHER" id="PTHR31017">
    <property type="entry name" value="LATE SECRETORY PATHWAY PROTEIN AVL9-RELATED"/>
    <property type="match status" value="1"/>
</dbReference>
<dbReference type="Proteomes" id="UP001487740">
    <property type="component" value="Unassembled WGS sequence"/>
</dbReference>
<keyword evidence="5" id="KW-1185">Reference proteome</keyword>
<evidence type="ECO:0000259" key="3">
    <source>
        <dbReference type="PROSITE" id="PS50211"/>
    </source>
</evidence>
<dbReference type="GO" id="GO:0005737">
    <property type="term" value="C:cytoplasm"/>
    <property type="evidence" value="ECO:0007669"/>
    <property type="project" value="TreeGrafter"/>
</dbReference>
<protein>
    <recommendedName>
        <fullName evidence="3">UDENN domain-containing protein</fullName>
    </recommendedName>
</protein>
<feature type="domain" description="UDENN" evidence="3">
    <location>
        <begin position="11"/>
        <end position="422"/>
    </location>
</feature>
<proteinExistence type="inferred from homology"/>
<dbReference type="InterPro" id="IPR037516">
    <property type="entry name" value="Tripartite_DENN"/>
</dbReference>
<evidence type="ECO:0000256" key="1">
    <source>
        <dbReference type="ARBA" id="ARBA00038178"/>
    </source>
</evidence>
<feature type="region of interest" description="Disordered" evidence="2">
    <location>
        <begin position="413"/>
        <end position="462"/>
    </location>
</feature>
<reference evidence="4 5" key="1">
    <citation type="submission" date="2023-03" db="EMBL/GenBank/DDBJ databases">
        <title>High-quality genome of Scylla paramamosain provides insights in environmental adaptation.</title>
        <authorList>
            <person name="Zhang L."/>
        </authorList>
    </citation>
    <scope>NUCLEOTIDE SEQUENCE [LARGE SCALE GENOMIC DNA]</scope>
    <source>
        <strain evidence="4">LZ_2023a</strain>
        <tissue evidence="4">Muscle</tissue>
    </source>
</reference>
<evidence type="ECO:0000256" key="2">
    <source>
        <dbReference type="SAM" id="MobiDB-lite"/>
    </source>
</evidence>
<dbReference type="InterPro" id="IPR051731">
    <property type="entry name" value="DENND11/AVL9_GEFs"/>
</dbReference>
<evidence type="ECO:0000313" key="4">
    <source>
        <dbReference type="EMBL" id="KAK8406911.1"/>
    </source>
</evidence>
<comment type="similarity">
    <text evidence="1">Belongs to the AVL9 family.</text>
</comment>
<name>A0AAW0V6E4_SCYPA</name>
<dbReference type="PANTHER" id="PTHR31017:SF1">
    <property type="entry name" value="LATE SECRETORY PATHWAY PROTEIN AVL9 HOMOLOG"/>
    <property type="match status" value="1"/>
</dbReference>
<organism evidence="4 5">
    <name type="scientific">Scylla paramamosain</name>
    <name type="common">Mud crab</name>
    <dbReference type="NCBI Taxonomy" id="85552"/>
    <lineage>
        <taxon>Eukaryota</taxon>
        <taxon>Metazoa</taxon>
        <taxon>Ecdysozoa</taxon>
        <taxon>Arthropoda</taxon>
        <taxon>Crustacea</taxon>
        <taxon>Multicrustacea</taxon>
        <taxon>Malacostraca</taxon>
        <taxon>Eumalacostraca</taxon>
        <taxon>Eucarida</taxon>
        <taxon>Decapoda</taxon>
        <taxon>Pleocyemata</taxon>
        <taxon>Brachyura</taxon>
        <taxon>Eubrachyura</taxon>
        <taxon>Portunoidea</taxon>
        <taxon>Portunidae</taxon>
        <taxon>Portuninae</taxon>
        <taxon>Scylla</taxon>
    </lineage>
</organism>
<dbReference type="PROSITE" id="PS50211">
    <property type="entry name" value="DENN"/>
    <property type="match status" value="1"/>
</dbReference>
<comment type="caution">
    <text evidence="4">The sequence shown here is derived from an EMBL/GenBank/DDBJ whole genome shotgun (WGS) entry which is preliminary data.</text>
</comment>
<dbReference type="EMBL" id="JARAKH010000002">
    <property type="protein sequence ID" value="KAK8406911.1"/>
    <property type="molecule type" value="Genomic_DNA"/>
</dbReference>
<feature type="compositionally biased region" description="Low complexity" evidence="2">
    <location>
        <begin position="361"/>
        <end position="373"/>
    </location>
</feature>
<feature type="region of interest" description="Disordered" evidence="2">
    <location>
        <begin position="307"/>
        <end position="326"/>
    </location>
</feature>
<gene>
    <name evidence="4" type="ORF">O3P69_007461</name>
</gene>
<dbReference type="Pfam" id="PF09794">
    <property type="entry name" value="Avl9"/>
    <property type="match status" value="1"/>
</dbReference>
<evidence type="ECO:0000313" key="5">
    <source>
        <dbReference type="Proteomes" id="UP001487740"/>
    </source>
</evidence>